<dbReference type="PANTHER" id="PTHR23402:SF1">
    <property type="entry name" value="PYROGLUTAMYL-PEPTIDASE I"/>
    <property type="match status" value="1"/>
</dbReference>
<feature type="active site" evidence="9 11">
    <location>
        <position position="141"/>
    </location>
</feature>
<dbReference type="Gene3D" id="3.40.630.20">
    <property type="entry name" value="Peptidase C15, pyroglutamyl peptidase I-like"/>
    <property type="match status" value="1"/>
</dbReference>
<dbReference type="HAMAP" id="MF_00417">
    <property type="entry name" value="Pyrrolid_peptidase"/>
    <property type="match status" value="1"/>
</dbReference>
<dbReference type="GO" id="GO:0016920">
    <property type="term" value="F:pyroglutamyl-peptidase activity"/>
    <property type="evidence" value="ECO:0007669"/>
    <property type="project" value="UniProtKB-EC"/>
</dbReference>
<reference evidence="13" key="1">
    <citation type="journal article" date="2019" name="Int. J. Syst. Evol. Microbiol.">
        <title>The Global Catalogue of Microorganisms (GCM) 10K type strain sequencing project: providing services to taxonomists for standard genome sequencing and annotation.</title>
        <authorList>
            <consortium name="The Broad Institute Genomics Platform"/>
            <consortium name="The Broad Institute Genome Sequencing Center for Infectious Disease"/>
            <person name="Wu L."/>
            <person name="Ma J."/>
        </authorList>
    </citation>
    <scope>NUCLEOTIDE SEQUENCE [LARGE SCALE GENOMIC DNA]</scope>
    <source>
        <strain evidence="13">CCM 8980</strain>
    </source>
</reference>
<dbReference type="EMBL" id="JBHTOC010000010">
    <property type="protein sequence ID" value="MFD1430140.1"/>
    <property type="molecule type" value="Genomic_DNA"/>
</dbReference>
<comment type="subcellular location">
    <subcellularLocation>
        <location evidence="3 9">Cytoplasm</location>
    </subcellularLocation>
</comment>
<evidence type="ECO:0000256" key="3">
    <source>
        <dbReference type="ARBA" id="ARBA00004496"/>
    </source>
</evidence>
<comment type="subunit">
    <text evidence="9">Homotetramer.</text>
</comment>
<sequence length="215" mass="23338">MKILVTGFDPFGTDKINPAIEAVKRLPDEIHGAQIVKLEIPTKFNISADVVKAAIEKEQPDYVLDVGQAGGRFGLTPERVAINLDDGRIADNAGYQPFNHTIHEDGDTAYFTQLPIKAMAKAIREAGVPSAVSNTAGTYVCNHIMYQVQYMRDKFFPGIKAGFIHIPFLPEQVVARPETPSMALEDMVRGLTAAIGAIVDRDGKGDIETVEGTIA</sequence>
<dbReference type="InterPro" id="IPR000816">
    <property type="entry name" value="Peptidase_C15"/>
</dbReference>
<dbReference type="Pfam" id="PF01470">
    <property type="entry name" value="Peptidase_C15"/>
    <property type="match status" value="1"/>
</dbReference>
<evidence type="ECO:0000256" key="8">
    <source>
        <dbReference type="ARBA" id="ARBA00022807"/>
    </source>
</evidence>
<dbReference type="SUPFAM" id="SSF53182">
    <property type="entry name" value="Pyrrolidone carboxyl peptidase (pyroglutamate aminopeptidase)"/>
    <property type="match status" value="1"/>
</dbReference>
<evidence type="ECO:0000256" key="1">
    <source>
        <dbReference type="ARBA" id="ARBA00001770"/>
    </source>
</evidence>
<dbReference type="PIRSF" id="PIRSF015592">
    <property type="entry name" value="Prld-crbxl_pptds"/>
    <property type="match status" value="1"/>
</dbReference>
<dbReference type="PANTHER" id="PTHR23402">
    <property type="entry name" value="PROTEASE FAMILY C15 PYROGLUTAMYL-PEPTIDASE I-RELATED"/>
    <property type="match status" value="1"/>
</dbReference>
<comment type="caution">
    <text evidence="12">The sequence shown here is derived from an EMBL/GenBank/DDBJ whole genome shotgun (WGS) entry which is preliminary data.</text>
</comment>
<dbReference type="InterPro" id="IPR033694">
    <property type="entry name" value="PGPEP1_Cys_AS"/>
</dbReference>
<evidence type="ECO:0000256" key="10">
    <source>
        <dbReference type="PROSITE-ProRule" id="PRU10076"/>
    </source>
</evidence>
<dbReference type="CDD" id="cd00501">
    <property type="entry name" value="Peptidase_C15"/>
    <property type="match status" value="1"/>
</dbReference>
<proteinExistence type="inferred from homology"/>
<dbReference type="NCBIfam" id="NF009676">
    <property type="entry name" value="PRK13197.1"/>
    <property type="match status" value="1"/>
</dbReference>
<keyword evidence="5 9" id="KW-0963">Cytoplasm</keyword>
<dbReference type="InterPro" id="IPR033693">
    <property type="entry name" value="PGPEP1_Glu_AS"/>
</dbReference>
<keyword evidence="6 9" id="KW-0645">Protease</keyword>
<name>A0ABW4CK79_9LACO</name>
<evidence type="ECO:0000313" key="13">
    <source>
        <dbReference type="Proteomes" id="UP001597196"/>
    </source>
</evidence>
<protein>
    <recommendedName>
        <fullName evidence="9">Pyrrolidone-carboxylate peptidase</fullName>
        <ecNumber evidence="9">3.4.19.3</ecNumber>
    </recommendedName>
    <alternativeName>
        <fullName evidence="9">5-oxoprolyl-peptidase</fullName>
    </alternativeName>
    <alternativeName>
        <fullName evidence="9">Pyroglutamyl-peptidase I</fullName>
        <shortName evidence="9">PGP-I</shortName>
        <shortName evidence="9">Pyrase</shortName>
    </alternativeName>
</protein>
<dbReference type="NCBIfam" id="TIGR00504">
    <property type="entry name" value="pyro_pdase"/>
    <property type="match status" value="1"/>
</dbReference>
<keyword evidence="8 9" id="KW-0788">Thiol protease</keyword>
<evidence type="ECO:0000256" key="4">
    <source>
        <dbReference type="ARBA" id="ARBA00006641"/>
    </source>
</evidence>
<dbReference type="InterPro" id="IPR036440">
    <property type="entry name" value="Peptidase_C15-like_sf"/>
</dbReference>
<evidence type="ECO:0000256" key="2">
    <source>
        <dbReference type="ARBA" id="ARBA00002280"/>
    </source>
</evidence>
<evidence type="ECO:0000256" key="6">
    <source>
        <dbReference type="ARBA" id="ARBA00022670"/>
    </source>
</evidence>
<comment type="catalytic activity">
    <reaction evidence="1 9 10">
        <text>Release of an N-terminal pyroglutamyl group from a polypeptide, the second amino acid generally not being Pro.</text>
        <dbReference type="EC" id="3.4.19.3"/>
    </reaction>
</comment>
<dbReference type="PRINTS" id="PR00706">
    <property type="entry name" value="PYROGLUPTASE"/>
</dbReference>
<dbReference type="EC" id="3.4.19.3" evidence="9"/>
<accession>A0ABW4CK79</accession>
<dbReference type="PROSITE" id="PS01333">
    <property type="entry name" value="PYRASE_GLU"/>
    <property type="match status" value="1"/>
</dbReference>
<keyword evidence="13" id="KW-1185">Reference proteome</keyword>
<feature type="active site" evidence="9 10">
    <location>
        <position position="78"/>
    </location>
</feature>
<evidence type="ECO:0000256" key="11">
    <source>
        <dbReference type="PROSITE-ProRule" id="PRU10077"/>
    </source>
</evidence>
<evidence type="ECO:0000313" key="12">
    <source>
        <dbReference type="EMBL" id="MFD1430140.1"/>
    </source>
</evidence>
<evidence type="ECO:0000256" key="9">
    <source>
        <dbReference type="HAMAP-Rule" id="MF_00417"/>
    </source>
</evidence>
<dbReference type="InterPro" id="IPR016125">
    <property type="entry name" value="Peptidase_C15-like"/>
</dbReference>
<comment type="function">
    <text evidence="2 9">Removes 5-oxoproline from various penultimate amino acid residues except L-proline.</text>
</comment>
<feature type="active site" evidence="9">
    <location>
        <position position="165"/>
    </location>
</feature>
<dbReference type="RefSeq" id="WP_125695846.1">
    <property type="nucleotide sequence ID" value="NZ_BOLQ01000004.1"/>
</dbReference>
<dbReference type="PROSITE" id="PS01334">
    <property type="entry name" value="PYRASE_CYS"/>
    <property type="match status" value="1"/>
</dbReference>
<gene>
    <name evidence="9 12" type="primary">pcp</name>
    <name evidence="12" type="ORF">ACFQ4P_07770</name>
</gene>
<evidence type="ECO:0000256" key="5">
    <source>
        <dbReference type="ARBA" id="ARBA00022490"/>
    </source>
</evidence>
<dbReference type="Proteomes" id="UP001597196">
    <property type="component" value="Unassembled WGS sequence"/>
</dbReference>
<evidence type="ECO:0000256" key="7">
    <source>
        <dbReference type="ARBA" id="ARBA00022801"/>
    </source>
</evidence>
<comment type="similarity">
    <text evidence="4 9">Belongs to the peptidase C15 family.</text>
</comment>
<dbReference type="InterPro" id="IPR029762">
    <property type="entry name" value="PGP-I_bact-type"/>
</dbReference>
<keyword evidence="7 9" id="KW-0378">Hydrolase</keyword>
<organism evidence="12 13">
    <name type="scientific">Lacticaseibacillus mingshuiensis</name>
    <dbReference type="NCBI Taxonomy" id="2799574"/>
    <lineage>
        <taxon>Bacteria</taxon>
        <taxon>Bacillati</taxon>
        <taxon>Bacillota</taxon>
        <taxon>Bacilli</taxon>
        <taxon>Lactobacillales</taxon>
        <taxon>Lactobacillaceae</taxon>
        <taxon>Lacticaseibacillus</taxon>
    </lineage>
</organism>